<evidence type="ECO:0000313" key="4">
    <source>
        <dbReference type="Proteomes" id="UP000070544"/>
    </source>
</evidence>
<dbReference type="InterPro" id="IPR032640">
    <property type="entry name" value="AMPK1_CBM"/>
</dbReference>
<dbReference type="InterPro" id="IPR013783">
    <property type="entry name" value="Ig-like_fold"/>
</dbReference>
<dbReference type="AlphaFoldDB" id="A0A139ACH8"/>
<feature type="domain" description="AMP-activated protein kinase glycogen-binding" evidence="2">
    <location>
        <begin position="43"/>
        <end position="108"/>
    </location>
</feature>
<accession>A0A139ACH8</accession>
<gene>
    <name evidence="3" type="ORF">M427DRAFT_70530</name>
</gene>
<organism evidence="3 4">
    <name type="scientific">Gonapodya prolifera (strain JEL478)</name>
    <name type="common">Monoblepharis prolifera</name>
    <dbReference type="NCBI Taxonomy" id="1344416"/>
    <lineage>
        <taxon>Eukaryota</taxon>
        <taxon>Fungi</taxon>
        <taxon>Fungi incertae sedis</taxon>
        <taxon>Chytridiomycota</taxon>
        <taxon>Chytridiomycota incertae sedis</taxon>
        <taxon>Monoblepharidomycetes</taxon>
        <taxon>Monoblepharidales</taxon>
        <taxon>Gonapodyaceae</taxon>
        <taxon>Gonapodya</taxon>
    </lineage>
</organism>
<feature type="region of interest" description="Disordered" evidence="1">
    <location>
        <begin position="1"/>
        <end position="21"/>
    </location>
</feature>
<protein>
    <recommendedName>
        <fullName evidence="2">AMP-activated protein kinase glycogen-binding domain-containing protein</fullName>
    </recommendedName>
</protein>
<dbReference type="Proteomes" id="UP000070544">
    <property type="component" value="Unassembled WGS sequence"/>
</dbReference>
<dbReference type="CDD" id="cd02859">
    <property type="entry name" value="E_set_AMPKbeta_like_N"/>
    <property type="match status" value="1"/>
</dbReference>
<evidence type="ECO:0000313" key="3">
    <source>
        <dbReference type="EMBL" id="KXS14511.1"/>
    </source>
</evidence>
<dbReference type="OrthoDB" id="5873279at2759"/>
<dbReference type="Pfam" id="PF16561">
    <property type="entry name" value="AMPK1_CBM"/>
    <property type="match status" value="1"/>
</dbReference>
<reference evidence="3 4" key="1">
    <citation type="journal article" date="2015" name="Genome Biol. Evol.">
        <title>Phylogenomic analyses indicate that early fungi evolved digesting cell walls of algal ancestors of land plants.</title>
        <authorList>
            <person name="Chang Y."/>
            <person name="Wang S."/>
            <person name="Sekimoto S."/>
            <person name="Aerts A.L."/>
            <person name="Choi C."/>
            <person name="Clum A."/>
            <person name="LaButti K.M."/>
            <person name="Lindquist E.A."/>
            <person name="Yee Ngan C."/>
            <person name="Ohm R.A."/>
            <person name="Salamov A.A."/>
            <person name="Grigoriev I.V."/>
            <person name="Spatafora J.W."/>
            <person name="Berbee M.L."/>
        </authorList>
    </citation>
    <scope>NUCLEOTIDE SEQUENCE [LARGE SCALE GENOMIC DNA]</scope>
    <source>
        <strain evidence="3 4">JEL478</strain>
    </source>
</reference>
<dbReference type="Gene3D" id="2.60.40.10">
    <property type="entry name" value="Immunoglobulins"/>
    <property type="match status" value="1"/>
</dbReference>
<sequence>MPQQLASKPGPHRRHRSTYEPSDASSFYFSLVAPDAGEVVWESELDGWGEGKPMQRSEDDKGKWELTVDVPWAGDDLEFKFRVDGKWKLSPDYPTRKTGEYENNYVHIPVVEVSQPAKSS</sequence>
<evidence type="ECO:0000256" key="1">
    <source>
        <dbReference type="SAM" id="MobiDB-lite"/>
    </source>
</evidence>
<name>A0A139ACH8_GONPJ</name>
<keyword evidence="4" id="KW-1185">Reference proteome</keyword>
<evidence type="ECO:0000259" key="2">
    <source>
        <dbReference type="Pfam" id="PF16561"/>
    </source>
</evidence>
<dbReference type="EMBL" id="KQ965768">
    <property type="protein sequence ID" value="KXS14511.1"/>
    <property type="molecule type" value="Genomic_DNA"/>
</dbReference>
<proteinExistence type="predicted"/>
<dbReference type="SUPFAM" id="SSF81296">
    <property type="entry name" value="E set domains"/>
    <property type="match status" value="1"/>
</dbReference>
<dbReference type="InterPro" id="IPR014756">
    <property type="entry name" value="Ig_E-set"/>
</dbReference>